<dbReference type="GO" id="GO:0016780">
    <property type="term" value="F:phosphotransferase activity, for other substituted phosphate groups"/>
    <property type="evidence" value="ECO:0007669"/>
    <property type="project" value="TreeGrafter"/>
</dbReference>
<dbReference type="PANTHER" id="PTHR30576:SF10">
    <property type="entry name" value="SLL5057 PROTEIN"/>
    <property type="match status" value="1"/>
</dbReference>
<dbReference type="AlphaFoldDB" id="A0A8J7UKS4"/>
<proteinExistence type="inferred from homology"/>
<dbReference type="InterPro" id="IPR003362">
    <property type="entry name" value="Bact_transf"/>
</dbReference>
<comment type="caution">
    <text evidence="4">The sequence shown here is derived from an EMBL/GenBank/DDBJ whole genome shotgun (WGS) entry which is preliminary data.</text>
</comment>
<protein>
    <submittedName>
        <fullName evidence="4">Sugar transferase</fullName>
    </submittedName>
</protein>
<evidence type="ECO:0000313" key="4">
    <source>
        <dbReference type="EMBL" id="MBP0438637.1"/>
    </source>
</evidence>
<feature type="domain" description="Bacterial sugar transferase" evidence="3">
    <location>
        <begin position="2"/>
        <end position="173"/>
    </location>
</feature>
<comment type="similarity">
    <text evidence="1">Belongs to the bacterial sugar transferase family.</text>
</comment>
<gene>
    <name evidence="4" type="ORF">J5Y06_08255</name>
</gene>
<keyword evidence="4" id="KW-0808">Transferase</keyword>
<evidence type="ECO:0000313" key="5">
    <source>
        <dbReference type="Proteomes" id="UP000666240"/>
    </source>
</evidence>
<evidence type="ECO:0000259" key="3">
    <source>
        <dbReference type="Pfam" id="PF02397"/>
    </source>
</evidence>
<evidence type="ECO:0000256" key="1">
    <source>
        <dbReference type="ARBA" id="ARBA00006464"/>
    </source>
</evidence>
<keyword evidence="2" id="KW-0270">Exopolysaccharide synthesis</keyword>
<reference evidence="4" key="1">
    <citation type="submission" date="2021-03" db="EMBL/GenBank/DDBJ databases">
        <title>Genome sequencing and assembly of Tianweitania sediminis.</title>
        <authorList>
            <person name="Chhetri G."/>
        </authorList>
    </citation>
    <scope>NUCLEOTIDE SEQUENCE</scope>
    <source>
        <strain evidence="4">Z8</strain>
    </source>
</reference>
<dbReference type="GO" id="GO:0000271">
    <property type="term" value="P:polysaccharide biosynthetic process"/>
    <property type="evidence" value="ECO:0007669"/>
    <property type="project" value="UniProtKB-KW"/>
</dbReference>
<sequence length="184" mass="20083">MKRFFDLCLVLVCLLPALVVIGGLVLWIRLGSRGPGLLRQARVGRDEVTFTCFKLRTMYFGTPQKPSHEIGRSAVTPLGRVLRRVKLDELPQLINILRGDMSFVGPRPCLPTQTALIAARRRLGVTALRPGITGVAQVAGVDMSEPERLAALDATYLADMSLGHDLRLIARTLLGSGRGDRVAD</sequence>
<dbReference type="Pfam" id="PF02397">
    <property type="entry name" value="Bac_transf"/>
    <property type="match status" value="1"/>
</dbReference>
<dbReference type="EMBL" id="JAGIYY010000002">
    <property type="protein sequence ID" value="MBP0438637.1"/>
    <property type="molecule type" value="Genomic_DNA"/>
</dbReference>
<evidence type="ECO:0000256" key="2">
    <source>
        <dbReference type="ARBA" id="ARBA00023169"/>
    </source>
</evidence>
<keyword evidence="5" id="KW-1185">Reference proteome</keyword>
<dbReference type="Proteomes" id="UP000666240">
    <property type="component" value="Unassembled WGS sequence"/>
</dbReference>
<dbReference type="RefSeq" id="WP_209334662.1">
    <property type="nucleotide sequence ID" value="NZ_JAGIYY010000002.1"/>
</dbReference>
<accession>A0A8J7UKS4</accession>
<name>A0A8J7UKS4_9HYPH</name>
<organism evidence="4 5">
    <name type="scientific">Tianweitania sediminis</name>
    <dbReference type="NCBI Taxonomy" id="1502156"/>
    <lineage>
        <taxon>Bacteria</taxon>
        <taxon>Pseudomonadati</taxon>
        <taxon>Pseudomonadota</taxon>
        <taxon>Alphaproteobacteria</taxon>
        <taxon>Hyphomicrobiales</taxon>
        <taxon>Phyllobacteriaceae</taxon>
        <taxon>Tianweitania</taxon>
    </lineage>
</organism>
<dbReference type="PANTHER" id="PTHR30576">
    <property type="entry name" value="COLANIC BIOSYNTHESIS UDP-GLUCOSE LIPID CARRIER TRANSFERASE"/>
    <property type="match status" value="1"/>
</dbReference>